<keyword evidence="1" id="KW-1133">Transmembrane helix</keyword>
<accession>A0ABT1Y7B3</accession>
<protein>
    <submittedName>
        <fullName evidence="2">YtxH domain-containing protein</fullName>
    </submittedName>
</protein>
<keyword evidence="1" id="KW-0472">Membrane</keyword>
<gene>
    <name evidence="2" type="ORF">NVS47_14915</name>
</gene>
<comment type="caution">
    <text evidence="2">The sequence shown here is derived from an EMBL/GenBank/DDBJ whole genome shotgun (WGS) entry which is preliminary data.</text>
</comment>
<proteinExistence type="predicted"/>
<name>A0ABT1Y7B3_9FIRM</name>
<keyword evidence="1" id="KW-0812">Transmembrane</keyword>
<reference evidence="2 3" key="1">
    <citation type="submission" date="2022-08" db="EMBL/GenBank/DDBJ databases">
        <title>Proteogenomics of the novel Dehalobacterium formicoaceticum strain EZ94 highlights a key role of methyltransferases during anaerobic dichloromethane degradation.</title>
        <authorList>
            <person name="Wasmund K."/>
        </authorList>
    </citation>
    <scope>NUCLEOTIDE SEQUENCE [LARGE SCALE GENOMIC DNA]</scope>
    <source>
        <strain evidence="2 3">EZ94</strain>
    </source>
</reference>
<feature type="transmembrane region" description="Helical" evidence="1">
    <location>
        <begin position="6"/>
        <end position="25"/>
    </location>
</feature>
<sequence>MNNRSFIKGILAGSIIGTVLGMFTAPQRKPFPESAQKMIGQTQHLQSKAKRVLKGINKGVSEMMK</sequence>
<evidence type="ECO:0000313" key="3">
    <source>
        <dbReference type="Proteomes" id="UP001524944"/>
    </source>
</evidence>
<dbReference type="Proteomes" id="UP001524944">
    <property type="component" value="Unassembled WGS sequence"/>
</dbReference>
<evidence type="ECO:0000256" key="1">
    <source>
        <dbReference type="SAM" id="Phobius"/>
    </source>
</evidence>
<dbReference type="EMBL" id="JANPWE010000011">
    <property type="protein sequence ID" value="MCR6546786.1"/>
    <property type="molecule type" value="Genomic_DNA"/>
</dbReference>
<keyword evidence="3" id="KW-1185">Reference proteome</keyword>
<dbReference type="RefSeq" id="WP_089611441.1">
    <property type="nucleotide sequence ID" value="NZ_CP022121.1"/>
</dbReference>
<organism evidence="2 3">
    <name type="scientific">Dehalobacterium formicoaceticum</name>
    <dbReference type="NCBI Taxonomy" id="51515"/>
    <lineage>
        <taxon>Bacteria</taxon>
        <taxon>Bacillati</taxon>
        <taxon>Bacillota</taxon>
        <taxon>Clostridia</taxon>
        <taxon>Eubacteriales</taxon>
        <taxon>Peptococcaceae</taxon>
        <taxon>Dehalobacterium</taxon>
    </lineage>
</organism>
<evidence type="ECO:0000313" key="2">
    <source>
        <dbReference type="EMBL" id="MCR6546786.1"/>
    </source>
</evidence>